<dbReference type="InterPro" id="IPR022029">
    <property type="entry name" value="YoaR-like_PG-bd"/>
</dbReference>
<dbReference type="Gene3D" id="3.10.20.800">
    <property type="match status" value="1"/>
</dbReference>
<evidence type="ECO:0000313" key="4">
    <source>
        <dbReference type="Proteomes" id="UP000178432"/>
    </source>
</evidence>
<name>A0A1G1Y194_9BACT</name>
<keyword evidence="1" id="KW-0472">Membrane</keyword>
<protein>
    <recommendedName>
        <fullName evidence="2">YoaR-like putative peptidoglycan binding domain-containing protein</fullName>
    </recommendedName>
</protein>
<organism evidence="3 4">
    <name type="scientific">Candidatus Buchananbacteria bacterium RIFCSPHIGHO2_01_FULL_46_12</name>
    <dbReference type="NCBI Taxonomy" id="1797536"/>
    <lineage>
        <taxon>Bacteria</taxon>
        <taxon>Candidatus Buchananiibacteriota</taxon>
    </lineage>
</organism>
<feature type="transmembrane region" description="Helical" evidence="1">
    <location>
        <begin position="24"/>
        <end position="44"/>
    </location>
</feature>
<gene>
    <name evidence="3" type="ORF">A2663_00690</name>
</gene>
<dbReference type="Pfam" id="PF12229">
    <property type="entry name" value="PG_binding_4"/>
    <property type="match status" value="2"/>
</dbReference>
<keyword evidence="1" id="KW-0812">Transmembrane</keyword>
<dbReference type="PANTHER" id="PTHR35788">
    <property type="entry name" value="EXPORTED PROTEIN-RELATED"/>
    <property type="match status" value="1"/>
</dbReference>
<dbReference type="AlphaFoldDB" id="A0A1G1Y194"/>
<dbReference type="InterPro" id="IPR007391">
    <property type="entry name" value="Vancomycin_resist_VanW"/>
</dbReference>
<comment type="caution">
    <text evidence="3">The sequence shown here is derived from an EMBL/GenBank/DDBJ whole genome shotgun (WGS) entry which is preliminary data.</text>
</comment>
<dbReference type="InterPro" id="IPR038054">
    <property type="entry name" value="LD_TPept-like_central_sf"/>
</dbReference>
<proteinExistence type="predicted"/>
<dbReference type="Proteomes" id="UP000178432">
    <property type="component" value="Unassembled WGS sequence"/>
</dbReference>
<dbReference type="PANTHER" id="PTHR35788:SF1">
    <property type="entry name" value="EXPORTED PROTEIN"/>
    <property type="match status" value="1"/>
</dbReference>
<feature type="domain" description="YoaR-like putative peptidoglycan binding" evidence="2">
    <location>
        <begin position="118"/>
        <end position="218"/>
    </location>
</feature>
<feature type="domain" description="YoaR-like putative peptidoglycan binding" evidence="2">
    <location>
        <begin position="258"/>
        <end position="352"/>
    </location>
</feature>
<dbReference type="InterPro" id="IPR052913">
    <property type="entry name" value="Glycopeptide_resist_protein"/>
</dbReference>
<dbReference type="SUPFAM" id="SSF143985">
    <property type="entry name" value="L,D-transpeptidase pre-catalytic domain-like"/>
    <property type="match status" value="1"/>
</dbReference>
<accession>A0A1G1Y194</accession>
<dbReference type="Pfam" id="PF04294">
    <property type="entry name" value="VanW"/>
    <property type="match status" value="1"/>
</dbReference>
<sequence>MAQNNQNKNQNNLFKKPKKNRRQVFAVVFFAALLAALAALAGWFEISYAESFYPGVKINSLSLGGKTKPEVLERLKAIEAEIKKQGLKFIAEGQEIKIDPLVISTFSPDFARPLLIFDWQKTVDEAYTAGRGGNWPQNLKDQIKILIFGRQMPVAYNLDQPELINILTDKFSGLEKPPAEAKLEIKNGQAEVSAEQSGYIFDYQKAAGELAVKIEAMQLGAIKLDLIFTEPKIKKQDTAEALKGLDKILALEEIKLRAEGKEWKLAKEKFSAWLEFQFKGNQVVLAVNKDQVLAYLAEIAKEVDVPVVDAKIELAGERVISFTPSQEGKNLDQEKAYENISANILAGQSGEIELLVAVTPVKIATGDVNDLGIKELIGRGVSNFKGSPKNRRHNIAVGAKSLNGILIKPGEEFSLLKALGPIDGEHGYLQELVIKGNRTVPEYGGGLCQIGTTTFRAALRSGLPITQRQNHSYRVVYYEPAGMDATIYDPWPDFRFLNDTGFYILFMARVEGDDLIFDFYGTKDGRKVVINPDPPKIFNITGPGPVRYIDSTDLKPGEKKKLESPHSGADTYFKYTVTYPSGEVKEQEFKSHYVPWPEVWLVGAAPSSTEPIVSLPPG</sequence>
<reference evidence="3 4" key="1">
    <citation type="journal article" date="2016" name="Nat. Commun.">
        <title>Thousands of microbial genomes shed light on interconnected biogeochemical processes in an aquifer system.</title>
        <authorList>
            <person name="Anantharaman K."/>
            <person name="Brown C.T."/>
            <person name="Hug L.A."/>
            <person name="Sharon I."/>
            <person name="Castelle C.J."/>
            <person name="Probst A.J."/>
            <person name="Thomas B.C."/>
            <person name="Singh A."/>
            <person name="Wilkins M.J."/>
            <person name="Karaoz U."/>
            <person name="Brodie E.L."/>
            <person name="Williams K.H."/>
            <person name="Hubbard S.S."/>
            <person name="Banfield J.F."/>
        </authorList>
    </citation>
    <scope>NUCLEOTIDE SEQUENCE [LARGE SCALE GENOMIC DNA]</scope>
</reference>
<evidence type="ECO:0000256" key="1">
    <source>
        <dbReference type="SAM" id="Phobius"/>
    </source>
</evidence>
<dbReference type="EMBL" id="MHIF01000066">
    <property type="protein sequence ID" value="OGY46001.1"/>
    <property type="molecule type" value="Genomic_DNA"/>
</dbReference>
<evidence type="ECO:0000313" key="3">
    <source>
        <dbReference type="EMBL" id="OGY46001.1"/>
    </source>
</evidence>
<keyword evidence="1" id="KW-1133">Transmembrane helix</keyword>
<evidence type="ECO:0000259" key="2">
    <source>
        <dbReference type="Pfam" id="PF12229"/>
    </source>
</evidence>